<keyword evidence="1" id="KW-0175">Coiled coil</keyword>
<protein>
    <submittedName>
        <fullName evidence="3">Uncharacterized protein</fullName>
    </submittedName>
</protein>
<name>A0ABR5Y8C5_9SPHN</name>
<evidence type="ECO:0000256" key="1">
    <source>
        <dbReference type="SAM" id="Coils"/>
    </source>
</evidence>
<feature type="region of interest" description="Disordered" evidence="2">
    <location>
        <begin position="63"/>
        <end position="88"/>
    </location>
</feature>
<sequence length="195" mass="20230">MSDVVDLAAQIEADRIARGVAAAAQPIALGVPGECDGCEWWMPRLVGGLCPYCRDGRPRPADWEPPVPPNSPSAPAAPAISKEPAPMSAKSIQLPAAAQSAIRKVTELAAAKGMSIGQAAAELIDREIAPPAAEAPTVVARTLGVPELLDQLRAAFDDRPDHSAELAAMTERATAAETRAAAAEEKLAQFKALLA</sequence>
<dbReference type="Proteomes" id="UP000076609">
    <property type="component" value="Unassembled WGS sequence"/>
</dbReference>
<gene>
    <name evidence="3" type="ORF">AVT10_06725</name>
</gene>
<evidence type="ECO:0000313" key="3">
    <source>
        <dbReference type="EMBL" id="KZE09138.1"/>
    </source>
</evidence>
<accession>A0ABR5Y8C5</accession>
<comment type="caution">
    <text evidence="3">The sequence shown here is derived from an EMBL/GenBank/DDBJ whole genome shotgun (WGS) entry which is preliminary data.</text>
</comment>
<feature type="compositionally biased region" description="Pro residues" evidence="2">
    <location>
        <begin position="63"/>
        <end position="72"/>
    </location>
</feature>
<dbReference type="EMBL" id="LQQO01000056">
    <property type="protein sequence ID" value="KZE09138.1"/>
    <property type="molecule type" value="Genomic_DNA"/>
</dbReference>
<evidence type="ECO:0000256" key="2">
    <source>
        <dbReference type="SAM" id="MobiDB-lite"/>
    </source>
</evidence>
<reference evidence="4" key="1">
    <citation type="submission" date="2016-01" db="EMBL/GenBank/DDBJ databases">
        <title>Draft genome of Chromobacterium sp. F49.</title>
        <authorList>
            <person name="Hong K.W."/>
        </authorList>
    </citation>
    <scope>NUCLEOTIDE SEQUENCE [LARGE SCALE GENOMIC DNA]</scope>
    <source>
        <strain evidence="4">CN3</strain>
    </source>
</reference>
<keyword evidence="4" id="KW-1185">Reference proteome</keyword>
<organism evidence="3 4">
    <name type="scientific">Sphingomonas hankookensis</name>
    <dbReference type="NCBI Taxonomy" id="563996"/>
    <lineage>
        <taxon>Bacteria</taxon>
        <taxon>Pseudomonadati</taxon>
        <taxon>Pseudomonadota</taxon>
        <taxon>Alphaproteobacteria</taxon>
        <taxon>Sphingomonadales</taxon>
        <taxon>Sphingomonadaceae</taxon>
        <taxon>Sphingomonas</taxon>
    </lineage>
</organism>
<feature type="compositionally biased region" description="Low complexity" evidence="2">
    <location>
        <begin position="73"/>
        <end position="86"/>
    </location>
</feature>
<proteinExistence type="predicted"/>
<feature type="coiled-coil region" evidence="1">
    <location>
        <begin position="166"/>
        <end position="193"/>
    </location>
</feature>
<evidence type="ECO:0000313" key="4">
    <source>
        <dbReference type="Proteomes" id="UP000076609"/>
    </source>
</evidence>